<evidence type="ECO:0000313" key="2">
    <source>
        <dbReference type="Proteomes" id="UP000075243"/>
    </source>
</evidence>
<reference evidence="1 2" key="1">
    <citation type="journal article" date="2012" name="Nat. Biotechnol.">
        <title>Draft genome sequence of pigeonpea (Cajanus cajan), an orphan legume crop of resource-poor farmers.</title>
        <authorList>
            <person name="Varshney R.K."/>
            <person name="Chen W."/>
            <person name="Li Y."/>
            <person name="Bharti A.K."/>
            <person name="Saxena R.K."/>
            <person name="Schlueter J.A."/>
            <person name="Donoghue M.T."/>
            <person name="Azam S."/>
            <person name="Fan G."/>
            <person name="Whaley A.M."/>
            <person name="Farmer A.D."/>
            <person name="Sheridan J."/>
            <person name="Iwata A."/>
            <person name="Tuteja R."/>
            <person name="Penmetsa R.V."/>
            <person name="Wu W."/>
            <person name="Upadhyaya H.D."/>
            <person name="Yang S.P."/>
            <person name="Shah T."/>
            <person name="Saxena K.B."/>
            <person name="Michael T."/>
            <person name="McCombie W.R."/>
            <person name="Yang B."/>
            <person name="Zhang G."/>
            <person name="Yang H."/>
            <person name="Wang J."/>
            <person name="Spillane C."/>
            <person name="Cook D.R."/>
            <person name="May G.D."/>
            <person name="Xu X."/>
            <person name="Jackson S.A."/>
        </authorList>
    </citation>
    <scope>NUCLEOTIDE SEQUENCE [LARGE SCALE GENOMIC DNA]</scope>
    <source>
        <strain evidence="2">cv. Asha</strain>
    </source>
</reference>
<name>A0A151TWR2_CAJCA</name>
<evidence type="ECO:0000313" key="1">
    <source>
        <dbReference type="EMBL" id="KYP71458.1"/>
    </source>
</evidence>
<dbReference type="AlphaFoldDB" id="A0A151TWR2"/>
<proteinExistence type="predicted"/>
<protein>
    <submittedName>
        <fullName evidence="1">Uncharacterized protein</fullName>
    </submittedName>
</protein>
<gene>
    <name evidence="1" type="ORF">KK1_010717</name>
</gene>
<keyword evidence="2" id="KW-1185">Reference proteome</keyword>
<dbReference type="Proteomes" id="UP000075243">
    <property type="component" value="Chromosome 3"/>
</dbReference>
<accession>A0A151TWR2</accession>
<dbReference type="Gramene" id="C.cajan_10417.t">
    <property type="protein sequence ID" value="C.cajan_10417.t"/>
    <property type="gene ID" value="C.cajan_10417"/>
</dbReference>
<sequence length="52" mass="6120">MISLSTCEAEYVAALVYVIIEEQLENIFTKPLQEDRYIWLRDRLGMDLIGEQ</sequence>
<dbReference type="EMBL" id="CM003605">
    <property type="protein sequence ID" value="KYP71458.1"/>
    <property type="molecule type" value="Genomic_DNA"/>
</dbReference>
<organism evidence="1 2">
    <name type="scientific">Cajanus cajan</name>
    <name type="common">Pigeon pea</name>
    <name type="synonym">Cajanus indicus</name>
    <dbReference type="NCBI Taxonomy" id="3821"/>
    <lineage>
        <taxon>Eukaryota</taxon>
        <taxon>Viridiplantae</taxon>
        <taxon>Streptophyta</taxon>
        <taxon>Embryophyta</taxon>
        <taxon>Tracheophyta</taxon>
        <taxon>Spermatophyta</taxon>
        <taxon>Magnoliopsida</taxon>
        <taxon>eudicotyledons</taxon>
        <taxon>Gunneridae</taxon>
        <taxon>Pentapetalae</taxon>
        <taxon>rosids</taxon>
        <taxon>fabids</taxon>
        <taxon>Fabales</taxon>
        <taxon>Fabaceae</taxon>
        <taxon>Papilionoideae</taxon>
        <taxon>50 kb inversion clade</taxon>
        <taxon>NPAAA clade</taxon>
        <taxon>indigoferoid/millettioid clade</taxon>
        <taxon>Phaseoleae</taxon>
        <taxon>Cajanus</taxon>
    </lineage>
</organism>